<dbReference type="PANTHER" id="PTHR37422:SF13">
    <property type="entry name" value="LIPOPOLYSACCHARIDE BIOSYNTHESIS PROTEIN PA4999-RELATED"/>
    <property type="match status" value="1"/>
</dbReference>
<name>A0A9D1R3Z4_9FIRM</name>
<evidence type="ECO:0000313" key="3">
    <source>
        <dbReference type="Proteomes" id="UP000824265"/>
    </source>
</evidence>
<dbReference type="EMBL" id="DXGH01000017">
    <property type="protein sequence ID" value="HIW80552.1"/>
    <property type="molecule type" value="Genomic_DNA"/>
</dbReference>
<keyword evidence="1" id="KW-0472">Membrane</keyword>
<feature type="transmembrane region" description="Helical" evidence="1">
    <location>
        <begin position="292"/>
        <end position="312"/>
    </location>
</feature>
<dbReference type="Proteomes" id="UP000824265">
    <property type="component" value="Unassembled WGS sequence"/>
</dbReference>
<organism evidence="2 3">
    <name type="scientific">Candidatus Acetatifactor stercoripullorum</name>
    <dbReference type="NCBI Taxonomy" id="2838414"/>
    <lineage>
        <taxon>Bacteria</taxon>
        <taxon>Bacillati</taxon>
        <taxon>Bacillota</taxon>
        <taxon>Clostridia</taxon>
        <taxon>Lachnospirales</taxon>
        <taxon>Lachnospiraceae</taxon>
        <taxon>Acetatifactor</taxon>
    </lineage>
</organism>
<protein>
    <recommendedName>
        <fullName evidence="4">O-Antigen ligase</fullName>
    </recommendedName>
</protein>
<comment type="caution">
    <text evidence="2">The sequence shown here is derived from an EMBL/GenBank/DDBJ whole genome shotgun (WGS) entry which is preliminary data.</text>
</comment>
<accession>A0A9D1R3Z4</accession>
<feature type="transmembrane region" description="Helical" evidence="1">
    <location>
        <begin position="457"/>
        <end position="474"/>
    </location>
</feature>
<feature type="transmembrane region" description="Helical" evidence="1">
    <location>
        <begin position="65"/>
        <end position="87"/>
    </location>
</feature>
<evidence type="ECO:0000313" key="2">
    <source>
        <dbReference type="EMBL" id="HIW80552.1"/>
    </source>
</evidence>
<keyword evidence="1" id="KW-1133">Transmembrane helix</keyword>
<gene>
    <name evidence="2" type="ORF">H9742_03335</name>
</gene>
<feature type="transmembrane region" description="Helical" evidence="1">
    <location>
        <begin position="505"/>
        <end position="521"/>
    </location>
</feature>
<reference evidence="2" key="2">
    <citation type="submission" date="2021-04" db="EMBL/GenBank/DDBJ databases">
        <authorList>
            <person name="Gilroy R."/>
        </authorList>
    </citation>
    <scope>NUCLEOTIDE SEQUENCE</scope>
    <source>
        <strain evidence="2">CHK195-6426</strain>
    </source>
</reference>
<feature type="transmembrane region" description="Helical" evidence="1">
    <location>
        <begin position="93"/>
        <end position="111"/>
    </location>
</feature>
<reference evidence="2" key="1">
    <citation type="journal article" date="2021" name="PeerJ">
        <title>Extensive microbial diversity within the chicken gut microbiome revealed by metagenomics and culture.</title>
        <authorList>
            <person name="Gilroy R."/>
            <person name="Ravi A."/>
            <person name="Getino M."/>
            <person name="Pursley I."/>
            <person name="Horton D.L."/>
            <person name="Alikhan N.F."/>
            <person name="Baker D."/>
            <person name="Gharbi K."/>
            <person name="Hall N."/>
            <person name="Watson M."/>
            <person name="Adriaenssens E.M."/>
            <person name="Foster-Nyarko E."/>
            <person name="Jarju S."/>
            <person name="Secka A."/>
            <person name="Antonio M."/>
            <person name="Oren A."/>
            <person name="Chaudhuri R.R."/>
            <person name="La Ragione R."/>
            <person name="Hildebrand F."/>
            <person name="Pallen M.J."/>
        </authorList>
    </citation>
    <scope>NUCLEOTIDE SEQUENCE</scope>
    <source>
        <strain evidence="2">CHK195-6426</strain>
    </source>
</reference>
<dbReference type="InterPro" id="IPR051533">
    <property type="entry name" value="WaaL-like"/>
</dbReference>
<feature type="transmembrane region" description="Helical" evidence="1">
    <location>
        <begin position="171"/>
        <end position="193"/>
    </location>
</feature>
<feature type="transmembrane region" description="Helical" evidence="1">
    <location>
        <begin position="213"/>
        <end position="229"/>
    </location>
</feature>
<dbReference type="PANTHER" id="PTHR37422">
    <property type="entry name" value="TEICHURONIC ACID BIOSYNTHESIS PROTEIN TUAE"/>
    <property type="match status" value="1"/>
</dbReference>
<feature type="transmembrane region" description="Helical" evidence="1">
    <location>
        <begin position="261"/>
        <end position="280"/>
    </location>
</feature>
<feature type="transmembrane region" description="Helical" evidence="1">
    <location>
        <begin position="481"/>
        <end position="499"/>
    </location>
</feature>
<feature type="transmembrane region" description="Helical" evidence="1">
    <location>
        <begin position="146"/>
        <end position="164"/>
    </location>
</feature>
<feature type="transmembrane region" description="Helical" evidence="1">
    <location>
        <begin position="123"/>
        <end position="140"/>
    </location>
</feature>
<evidence type="ECO:0008006" key="4">
    <source>
        <dbReference type="Google" id="ProtNLM"/>
    </source>
</evidence>
<dbReference type="AlphaFoldDB" id="A0A9D1R3Z4"/>
<evidence type="ECO:0000256" key="1">
    <source>
        <dbReference type="SAM" id="Phobius"/>
    </source>
</evidence>
<proteinExistence type="predicted"/>
<feature type="transmembrane region" description="Helical" evidence="1">
    <location>
        <begin position="236"/>
        <end position="255"/>
    </location>
</feature>
<keyword evidence="1" id="KW-0812">Transmembrane</keyword>
<sequence length="526" mass="60230">MKAWLKRYQMEIWYALCFLMLGWIDQRRGSAVGEVQMIFANLTGPVVVLLLFPSLKKEFFRWRGFFLWLGASAVLGTAACVIGDNYWRYTGQWYTVVLNIALIAGLLLYLVWNRRSLAEGKRLNGTCFFLVMLLLVLMTVSVHESFWPLWFLGLFGAFYLIGIPDGKERSFLLGMLWGFILWFFIQQTVAFGFRPYDYVRYRGMYSGETQNGLFYLMIFCAFLCLWLYLTEKKVSGWKRVLCFLLAGGCVSFIFLTGGRSALTGAFAAGAVGLVGYDILFRKSFRHWLVQGAALLACVVVLLPVVYGCVRYLPVILHHPIWFEGEYNPDTSVHSYDPWNSERYITFEQVIDNNVGRVLQMLGIDLNMAEGGVRLSTPLTLQARAAESTQPGSSPENPFMLEGTDTKSSISIRKTIYAYYASHLNWTGHTSQESGFYMTEKHFYGHAHNMFLQFAYDYGILAGAVFLIWNVYCLLRLLNRRDMTGLCCAVFLMAIFLFGFTEMTVVPGQITLVLLFILYYFGMQKKR</sequence>